<feature type="disulfide bond" evidence="26">
    <location>
        <begin position="506"/>
        <end position="521"/>
    </location>
</feature>
<dbReference type="Pfam" id="PF12661">
    <property type="entry name" value="hEGF"/>
    <property type="match status" value="3"/>
</dbReference>
<dbReference type="SMART" id="SM01338">
    <property type="entry name" value="NOD"/>
    <property type="match status" value="1"/>
</dbReference>
<protein>
    <recommendedName>
        <fullName evidence="24">Neurogenic locus notch homolog protein 4</fullName>
    </recommendedName>
</protein>
<evidence type="ECO:0000256" key="5">
    <source>
        <dbReference type="ARBA" id="ARBA00022475"/>
    </source>
</evidence>
<feature type="disulfide bond" evidence="28">
    <location>
        <begin position="1173"/>
        <end position="1182"/>
    </location>
</feature>
<feature type="disulfide bond" evidence="28">
    <location>
        <begin position="1289"/>
        <end position="1298"/>
    </location>
</feature>
<feature type="disulfide bond" evidence="28">
    <location>
        <begin position="361"/>
        <end position="370"/>
    </location>
</feature>
<dbReference type="InterPro" id="IPR001881">
    <property type="entry name" value="EGF-like_Ca-bd_dom"/>
</dbReference>
<keyword evidence="21" id="KW-0539">Nucleus</keyword>
<feature type="binding site" evidence="25">
    <location>
        <position position="590"/>
    </location>
    <ligand>
        <name>Ca(2+)</name>
        <dbReference type="ChEBI" id="CHEBI:29108"/>
        <label>3</label>
    </ligand>
</feature>
<evidence type="ECO:0000256" key="8">
    <source>
        <dbReference type="ARBA" id="ARBA00022729"/>
    </source>
</evidence>
<feature type="disulfide bond" evidence="28">
    <location>
        <begin position="1416"/>
        <end position="1425"/>
    </location>
</feature>
<keyword evidence="19" id="KW-0675">Receptor</keyword>
<dbReference type="SUPFAM" id="SSF57196">
    <property type="entry name" value="EGF/Laminin"/>
    <property type="match status" value="15"/>
</dbReference>
<feature type="region of interest" description="Disordered" evidence="29">
    <location>
        <begin position="2220"/>
        <end position="2258"/>
    </location>
</feature>
<evidence type="ECO:0000256" key="2">
    <source>
        <dbReference type="ARBA" id="ARBA00004251"/>
    </source>
</evidence>
<dbReference type="InterPro" id="IPR009030">
    <property type="entry name" value="Growth_fac_rcpt_cys_sf"/>
</dbReference>
<dbReference type="Gene3D" id="1.25.40.20">
    <property type="entry name" value="Ankyrin repeat-containing domain"/>
    <property type="match status" value="1"/>
</dbReference>
<feature type="region of interest" description="Disordered" evidence="29">
    <location>
        <begin position="1737"/>
        <end position="1763"/>
    </location>
</feature>
<feature type="region of interest" description="Disordered" evidence="29">
    <location>
        <begin position="2078"/>
        <end position="2128"/>
    </location>
</feature>
<feature type="binding site" evidence="25">
    <location>
        <position position="518"/>
    </location>
    <ligand>
        <name>Ca(2+)</name>
        <dbReference type="ChEBI" id="CHEBI:29108"/>
        <label>1</label>
    </ligand>
</feature>
<feature type="disulfide bond" evidence="28">
    <location>
        <begin position="133"/>
        <end position="142"/>
    </location>
</feature>
<feature type="domain" description="EGF-like" evidence="30">
    <location>
        <begin position="1385"/>
        <end position="1426"/>
    </location>
</feature>
<dbReference type="FunFam" id="2.10.25.10:FF:000651">
    <property type="entry name" value="neurogenic locus notch homolog protein 4 isoform X1"/>
    <property type="match status" value="1"/>
</dbReference>
<keyword evidence="20" id="KW-0325">Glycoprotein</keyword>
<feature type="domain" description="EGF-like" evidence="30">
    <location>
        <begin position="373"/>
        <end position="409"/>
    </location>
</feature>
<keyword evidence="17" id="KW-0010">Activator</keyword>
<feature type="domain" description="EGF-like" evidence="30">
    <location>
        <begin position="535"/>
        <end position="571"/>
    </location>
</feature>
<keyword evidence="33" id="KW-1185">Reference proteome</keyword>
<keyword evidence="15" id="KW-0472">Membrane</keyword>
<evidence type="ECO:0000313" key="32">
    <source>
        <dbReference type="EMBL" id="KAF5915590.1"/>
    </source>
</evidence>
<dbReference type="PRINTS" id="PR01987">
    <property type="entry name" value="NOTCH4"/>
</dbReference>
<dbReference type="InterPro" id="IPR051355">
    <property type="entry name" value="Notch/Slit_guidance"/>
</dbReference>
<feature type="domain" description="EGF-like" evidence="30">
    <location>
        <begin position="1301"/>
        <end position="1340"/>
    </location>
</feature>
<dbReference type="PANTHER" id="PTHR45836">
    <property type="entry name" value="SLIT HOMOLOG"/>
    <property type="match status" value="1"/>
</dbReference>
<feature type="disulfide bond" evidence="26">
    <location>
        <begin position="582"/>
        <end position="597"/>
    </location>
</feature>
<feature type="domain" description="EGF-like" evidence="30">
    <location>
        <begin position="452"/>
        <end position="490"/>
    </location>
</feature>
<feature type="domain" description="EGF-like" evidence="30">
    <location>
        <begin position="969"/>
        <end position="1008"/>
    </location>
</feature>
<evidence type="ECO:0000256" key="25">
    <source>
        <dbReference type="PIRSR" id="PIRSR002279-1"/>
    </source>
</evidence>
<dbReference type="SMART" id="SM01339">
    <property type="entry name" value="NODP"/>
    <property type="match status" value="1"/>
</dbReference>
<dbReference type="FunFam" id="2.10.25.10:FF:000479">
    <property type="entry name" value="Notch homolog 4, [Drosophila]"/>
    <property type="match status" value="1"/>
</dbReference>
<keyword evidence="16 26" id="KW-1015">Disulfide bond</keyword>
<evidence type="ECO:0000256" key="22">
    <source>
        <dbReference type="ARBA" id="ARBA00059237"/>
    </source>
</evidence>
<feature type="domain" description="LNR" evidence="31">
    <location>
        <begin position="1425"/>
        <end position="1468"/>
    </location>
</feature>
<dbReference type="GO" id="GO:0005654">
    <property type="term" value="C:nucleoplasm"/>
    <property type="evidence" value="ECO:0007669"/>
    <property type="project" value="UniProtKB-ARBA"/>
</dbReference>
<keyword evidence="7" id="KW-0812">Transmembrane</keyword>
<feature type="repeat" description="ANK" evidence="27">
    <location>
        <begin position="1888"/>
        <end position="1920"/>
    </location>
</feature>
<evidence type="ECO:0000256" key="9">
    <source>
        <dbReference type="ARBA" id="ARBA00022737"/>
    </source>
</evidence>
<evidence type="ECO:0000256" key="4">
    <source>
        <dbReference type="ARBA" id="ARBA00022473"/>
    </source>
</evidence>
<feature type="domain" description="EGF-like" evidence="30">
    <location>
        <begin position="294"/>
        <end position="330"/>
    </location>
</feature>
<dbReference type="InterPro" id="IPR002110">
    <property type="entry name" value="Ankyrin_rpt"/>
</dbReference>
<dbReference type="PROSITE" id="PS50258">
    <property type="entry name" value="LNR"/>
    <property type="match status" value="3"/>
</dbReference>
<dbReference type="CDD" id="cd00054">
    <property type="entry name" value="EGF_CA"/>
    <property type="match status" value="17"/>
</dbReference>
<dbReference type="InterPro" id="IPR018097">
    <property type="entry name" value="EGF_Ca-bd_CS"/>
</dbReference>
<dbReference type="GO" id="GO:0051094">
    <property type="term" value="P:positive regulation of developmental process"/>
    <property type="evidence" value="ECO:0007669"/>
    <property type="project" value="UniProtKB-ARBA"/>
</dbReference>
<dbReference type="SUPFAM" id="SSF48403">
    <property type="entry name" value="Ankyrin repeat"/>
    <property type="match status" value="1"/>
</dbReference>
<dbReference type="InterPro" id="IPR000742">
    <property type="entry name" value="EGF"/>
</dbReference>
<feature type="binding site" evidence="25">
    <location>
        <position position="538"/>
    </location>
    <ligand>
        <name>Ca(2+)</name>
        <dbReference type="ChEBI" id="CHEBI:29108"/>
        <label>2</label>
    </ligand>
</feature>
<evidence type="ECO:0000256" key="18">
    <source>
        <dbReference type="ARBA" id="ARBA00023163"/>
    </source>
</evidence>
<feature type="disulfide bond" evidence="28">
    <location>
        <begin position="170"/>
        <end position="179"/>
    </location>
</feature>
<comment type="function">
    <text evidence="22">Functions as a receptor for membrane-bound ligands Jagged1, Jagged2 and Delta1 to regulate cell-fate determination. Upon ligand activation through the released notch intracellular domain (NICD) it forms a transcriptional activator complex with RBPJ/RBPSUH and activates genes of the enhancer of split locus. Affects the implementation of differentiation, proliferation and apoptotic programs. May regulate branching morphogenesis in the developing vascular system.</text>
</comment>
<dbReference type="SMART" id="SM00179">
    <property type="entry name" value="EGF_CA"/>
    <property type="match status" value="20"/>
</dbReference>
<feature type="domain" description="EGF-like" evidence="30">
    <location>
        <begin position="13"/>
        <end position="52"/>
    </location>
</feature>
<accession>A0A7J7EIG9</accession>
<name>A0A7J7EIG9_DICBM</name>
<dbReference type="GO" id="GO:0038023">
    <property type="term" value="F:signaling receptor activity"/>
    <property type="evidence" value="ECO:0007669"/>
    <property type="project" value="InterPro"/>
</dbReference>
<dbReference type="EMBL" id="JACDTQ010002860">
    <property type="protein sequence ID" value="KAF5915590.1"/>
    <property type="molecule type" value="Genomic_DNA"/>
</dbReference>
<dbReference type="FunFam" id="2.10.25.10:FF:000647">
    <property type="entry name" value="neurogenic locus notch homolog protein 4"/>
    <property type="match status" value="1"/>
</dbReference>
<keyword evidence="5" id="KW-1003">Cell membrane</keyword>
<feature type="disulfide bond" evidence="26">
    <location>
        <begin position="577"/>
        <end position="588"/>
    </location>
</feature>
<comment type="caution">
    <text evidence="28">Lacks conserved residue(s) required for the propagation of feature annotation.</text>
</comment>
<dbReference type="PROSITE" id="PS50297">
    <property type="entry name" value="ANK_REP_REGION"/>
    <property type="match status" value="5"/>
</dbReference>
<keyword evidence="13" id="KW-0805">Transcription regulation</keyword>
<comment type="subunit">
    <text evidence="23">Heterodimer of a C-terminal fragment N(TM) and a N-terminal fragment N(EC) which are probably linked by disulfide bonds. Interacts with MAML1, MAML2 and MAML3 which act as transcriptional coactivators for NOTCH4.</text>
</comment>
<keyword evidence="9" id="KW-0677">Repeat</keyword>
<feature type="disulfide bond" evidence="28">
    <location>
        <begin position="1249"/>
        <end position="1258"/>
    </location>
</feature>
<dbReference type="Pfam" id="PF07645">
    <property type="entry name" value="EGF_CA"/>
    <property type="match status" value="4"/>
</dbReference>
<evidence type="ECO:0000256" key="29">
    <source>
        <dbReference type="SAM" id="MobiDB-lite"/>
    </source>
</evidence>
<dbReference type="FunFam" id="2.10.25.10:FF:000570">
    <property type="entry name" value="Notch homolog 4, [Drosophila]"/>
    <property type="match status" value="1"/>
</dbReference>
<dbReference type="SUPFAM" id="SSF57184">
    <property type="entry name" value="Growth factor receptor domain"/>
    <property type="match status" value="2"/>
</dbReference>
<feature type="domain" description="EGF-like" evidence="30">
    <location>
        <begin position="1342"/>
        <end position="1381"/>
    </location>
</feature>
<dbReference type="GO" id="GO:0006355">
    <property type="term" value="P:regulation of DNA-templated transcription"/>
    <property type="evidence" value="ECO:0007669"/>
    <property type="project" value="InterPro"/>
</dbReference>
<dbReference type="Pfam" id="PF06816">
    <property type="entry name" value="NOD"/>
    <property type="match status" value="1"/>
</dbReference>
<feature type="compositionally biased region" description="Basic and acidic residues" evidence="29">
    <location>
        <begin position="841"/>
        <end position="865"/>
    </location>
</feature>
<keyword evidence="4" id="KW-0217">Developmental protein</keyword>
<feature type="disulfide bond" evidence="26">
    <location>
        <begin position="539"/>
        <end position="550"/>
    </location>
</feature>
<proteinExistence type="inferred from homology"/>
<feature type="disulfide bond" evidence="28">
    <location>
        <begin position="111"/>
        <end position="121"/>
    </location>
</feature>
<feature type="domain" description="EGF-like" evidence="30">
    <location>
        <begin position="182"/>
        <end position="220"/>
    </location>
</feature>
<dbReference type="GO" id="GO:0009888">
    <property type="term" value="P:tissue development"/>
    <property type="evidence" value="ECO:0007669"/>
    <property type="project" value="UniProtKB-ARBA"/>
</dbReference>
<organism evidence="32 33">
    <name type="scientific">Diceros bicornis minor</name>
    <name type="common">South-central black rhinoceros</name>
    <dbReference type="NCBI Taxonomy" id="77932"/>
    <lineage>
        <taxon>Eukaryota</taxon>
        <taxon>Metazoa</taxon>
        <taxon>Chordata</taxon>
        <taxon>Craniata</taxon>
        <taxon>Vertebrata</taxon>
        <taxon>Euteleostomi</taxon>
        <taxon>Mammalia</taxon>
        <taxon>Eutheria</taxon>
        <taxon>Laurasiatheria</taxon>
        <taxon>Perissodactyla</taxon>
        <taxon>Rhinocerotidae</taxon>
        <taxon>Diceros</taxon>
    </lineage>
</organism>
<dbReference type="Gene3D" id="3.30.70.3310">
    <property type="match status" value="1"/>
</dbReference>
<reference evidence="32 33" key="1">
    <citation type="journal article" date="2020" name="Mol. Biol. Evol.">
        <title>Interspecific Gene Flow and the Evolution of Specialization in Black and White Rhinoceros.</title>
        <authorList>
            <person name="Moodley Y."/>
            <person name="Westbury M.V."/>
            <person name="Russo I.M."/>
            <person name="Gopalakrishnan S."/>
            <person name="Rakotoarivelo A."/>
            <person name="Olsen R.A."/>
            <person name="Prost S."/>
            <person name="Tunstall T."/>
            <person name="Ryder O.A."/>
            <person name="Dalen L."/>
            <person name="Bruford M.W."/>
        </authorList>
    </citation>
    <scope>NUCLEOTIDE SEQUENCE [LARGE SCALE GENOMIC DNA]</scope>
    <source>
        <strain evidence="32">SBR-YM</strain>
        <tissue evidence="32">Skin</tissue>
    </source>
</reference>
<feature type="domain" description="EGF-like" evidence="30">
    <location>
        <begin position="53"/>
        <end position="104"/>
    </location>
</feature>
<comment type="subcellular location">
    <subcellularLocation>
        <location evidence="2">Cell membrane</location>
        <topology evidence="2">Single-pass type I membrane protein</topology>
    </subcellularLocation>
    <subcellularLocation>
        <location evidence="1">Nucleus</location>
    </subcellularLocation>
</comment>
<dbReference type="FunFam" id="2.10.25.10:FF:000588">
    <property type="entry name" value="Notch homolog 4, [Drosophila]"/>
    <property type="match status" value="1"/>
</dbReference>
<evidence type="ECO:0000256" key="16">
    <source>
        <dbReference type="ARBA" id="ARBA00023157"/>
    </source>
</evidence>
<feature type="disulfide bond" evidence="28">
    <location>
        <begin position="480"/>
        <end position="489"/>
    </location>
</feature>
<evidence type="ECO:0000256" key="19">
    <source>
        <dbReference type="ARBA" id="ARBA00023170"/>
    </source>
</evidence>
<evidence type="ECO:0000256" key="1">
    <source>
        <dbReference type="ARBA" id="ARBA00004123"/>
    </source>
</evidence>
<feature type="repeat" description="ANK" evidence="27">
    <location>
        <begin position="2021"/>
        <end position="2053"/>
    </location>
</feature>
<keyword evidence="6 28" id="KW-0245">EGF-like domain</keyword>
<feature type="domain" description="EGF-like" evidence="30">
    <location>
        <begin position="107"/>
        <end position="143"/>
    </location>
</feature>
<dbReference type="Gene3D" id="2.10.25.10">
    <property type="entry name" value="Laminin"/>
    <property type="match status" value="23"/>
</dbReference>
<dbReference type="Pfam" id="PF12796">
    <property type="entry name" value="Ank_2"/>
    <property type="match status" value="2"/>
</dbReference>
<evidence type="ECO:0000256" key="6">
    <source>
        <dbReference type="ARBA" id="ARBA00022536"/>
    </source>
</evidence>
<feature type="disulfide bond" evidence="28">
    <location>
        <begin position="42"/>
        <end position="51"/>
    </location>
</feature>
<dbReference type="PRINTS" id="PR01983">
    <property type="entry name" value="NOTCH"/>
</dbReference>
<feature type="binding site" evidence="25">
    <location>
        <position position="576"/>
    </location>
    <ligand>
        <name>Ca(2+)</name>
        <dbReference type="ChEBI" id="CHEBI:29108"/>
        <label>3</label>
    </ligand>
</feature>
<feature type="domain" description="EGF-like" evidence="30">
    <location>
        <begin position="573"/>
        <end position="610"/>
    </location>
</feature>
<dbReference type="PROSITE" id="PS00022">
    <property type="entry name" value="EGF_1"/>
    <property type="match status" value="21"/>
</dbReference>
<sequence>MLPAPISSPSPPLGLQCGSFPEPCANGGTCLSLFQGQGTCQCAPGFLGETCEFPDPCQDAQLCQNGGSCKALLPTLPGSPSAPSPSAPSFFCSCPFGFTGERCQAQLKDPCSSFCSKMGRCHIQASGRPQCFCQPGWTGEQCQLRDFCSANPCTNGGVCLATYPQIQCRCPPGFEGHTCEHDVNECFLDPGPCPKGTSCHNTLGSFQCLCPAGREGPRCELQPGPCPARGCLNGGTCQLVPGRDSTFHLCLCPTGDLPSCSLSLWAGRLPPLGPPPPADPTIVSGFTGPGCEVNPDDCVGHQCQNGGTCQDGLATYTCLCPEAWTGSDCSEDVDECEFQGPPRCRNGGTCQNSAGSFHCVCVSGWGGTGCEENLDDCVAATCAPGSTCIDRVGSFSCLCPPGRTGVRQRVWGGGKWEVEMASERSTRRAAGSFKWPLRASPASCPPGLLCHMEDMCLSQPCHGEAQCSTNPLTGSTLCLCQPGYSGPTCHQDLDECQMAQQGPSPCEHGGSCLNTPGSFDCLCPPGYTGSRCETNHNECLSQPCHPGSTCLDLLATFHCLCPPGLEGQLCEVEINECASAPCLNQADCQDLLNGFLCDSPAPGVRRTSTSAQALPVPMVGSARTSLDPSIANVSQVNWDPTLDGGEWGQGVDFCAGPRASCCAIGFEGPRCQVEVDECLSGPCPPGASCLDLPGAFFCLCPSGFTGQQGRCWEGLVISVRLPCVPPTCVSPSKNARIMTRCSASALREGLAVPPLRTTAPATMGTARDPRVCVMWVGQDQSVRQSWGAASLHRVPMGAPATLSPLATTAPAPQATQENWARAAGDTGDVWEVVRKEKRLEKEKRENNRDGDEEGKGKGIGKKEDALSQPHPFPSGPTCSEEVTACHSGPCLNGGSCSPSPGGYSCTCPPSHTGPRCQTSTDHCASGECQQCPEAGPQGDGGTGQGVFVPCQKKLTGHSELSQDELQARNPTPHSLLSPAPCLNGGTCVNRPGTFSCLCATGFQGPRCEGRIRPSCADRLPPIPHPILIHFAFPPGFPTAQWLPAHHITHSLSLSQTFLLLCPVSVLSSPCRNRATCQDGPQGPRCLCPPGYTGGSCQTLMDLCAQKPCPHNSHCLQTGPSFHCLCLQGWTGPLCNLPLSPCQKAALSQGTEVSSLCQNGGLCIDSGPSYFCHCPPGFQGSVCQNRVNPCESRPCQHGATCVAQPNGYLCQCAPGYSGQNCSREPDACQSQPCHNHGTCTPKPGGFHCACPPGFVGLRCEGDVDECLDQPCHPTGTAACHSLANAFYCQCLPGHTGQWCEVELDPCQSQPCSHGGFCEATAGPPRGFICHCPQGFEGPTCSHKAPSCGLHHCHHGGLCLPSPKPGFPPRCACLNGYGGPDCLTPPAPQGCGPPSPCLHNGSCSETPGLGGPSFRCSCPPGSPGPRCQRPGAKGCEGRGGDGACDAGCSGPGGNWDGGDCSLGVPDPWKGCPSHSRCWLLFRDGQCHPQCDSEECLFDGYDCETPLACTPAYDQFCHDHFHNGHCEKGCNTAECGWDGGDCRPEDRHSEWGPSLALLVVLSPPALDQQLLTLARVLSLTLRVGLWVRKDSDGRDMVYPYPGAQAEEELGGIPDPSHQERAAPQTQRAGKETDSLSTGFVVVMGVDLSHCGPDHPASRCPWDPGLLLRFLAAMAAVGALEPLLPGPLLAAHPRAGTEPPSNQLPWPVLCSPVAGVLLLALGALLVLQLIRRRRQEHGALWLPPGFTRRPRTQQAPRRRRPPLGEDSIGLKALKPEAEVDEDGVVMCTGPEEGEEVGQAEEMASPSKCQLWPLSGDCQELPQAAMLTPPQESEMDVPDVDTRGPDGVTPLMSAVCCGGVESRTFQGAWLGSPEPWEPLLGGGACPQAHTVGTGETPLHLAARFSRPTAARRLLEAGANPNQPDRAGRTPLHTAVAADAREVCQLLLRGRQTAVDARTEDGTTALMLAARLAVEDLVEELIAAQADVGARDKWGKTALHWAAAVNNAGAARSLLQAGADKDAQDGREQTPLFLAAREGAVEVAQLLLGLGADRRLRDQAGLAPEDIARQRNHWDLLTLLEGAGPPEARHKATPGRGADPFPRARTASGSVPPRGGGALPRCRTLSAGARPRGGGACLQARTLSTDLAAHEGGAYSHCRSLSKGGAGGGPPPRGRRFSAGMRGPRPNPATVRGRSGVAAGSGGVASGGNWPNDWVALGACGAASNTQIPPPCLTPSPERGSPQVAWGPPAHQVIPLNAGGEDQK</sequence>
<feature type="disulfide bond" evidence="28">
    <location>
        <begin position="94"/>
        <end position="103"/>
    </location>
</feature>
<dbReference type="FunFam" id="2.10.25.10:FF:000125">
    <property type="entry name" value="Neurogenic locus notch protein-like"/>
    <property type="match status" value="1"/>
</dbReference>
<feature type="region of interest" description="Disordered" evidence="29">
    <location>
        <begin position="2150"/>
        <end position="2201"/>
    </location>
</feature>
<evidence type="ECO:0000256" key="11">
    <source>
        <dbReference type="ARBA" id="ARBA00022976"/>
    </source>
</evidence>
<feature type="disulfide bond" evidence="28">
    <location>
        <begin position="1270"/>
        <end position="1287"/>
    </location>
</feature>
<evidence type="ECO:0000259" key="30">
    <source>
        <dbReference type="PROSITE" id="PS50026"/>
    </source>
</evidence>
<feature type="disulfide bond" evidence="28">
    <location>
        <begin position="1125"/>
        <end position="1134"/>
    </location>
</feature>
<dbReference type="FunFam" id="3.30.70.3310:FF:000004">
    <property type="entry name" value="neurogenic locus notch homolog protein 4"/>
    <property type="match status" value="1"/>
</dbReference>
<keyword evidence="25" id="KW-0479">Metal-binding</keyword>
<feature type="disulfide bond" evidence="28">
    <location>
        <begin position="907"/>
        <end position="916"/>
    </location>
</feature>
<dbReference type="InterPro" id="IPR013032">
    <property type="entry name" value="EGF-like_CS"/>
</dbReference>
<evidence type="ECO:0000256" key="7">
    <source>
        <dbReference type="ARBA" id="ARBA00022692"/>
    </source>
</evidence>
<dbReference type="Pfam" id="PF07684">
    <property type="entry name" value="NODP"/>
    <property type="match status" value="1"/>
</dbReference>
<feature type="disulfide bond" evidence="26 28">
    <location>
        <begin position="523"/>
        <end position="532"/>
    </location>
</feature>
<evidence type="ECO:0000313" key="33">
    <source>
        <dbReference type="Proteomes" id="UP000551758"/>
    </source>
</evidence>
<dbReference type="FunFam" id="2.10.25.10:FF:000456">
    <property type="entry name" value="Neurogenic locus notch homolog protein 4"/>
    <property type="match status" value="1"/>
</dbReference>
<feature type="region of interest" description="Disordered" evidence="29">
    <location>
        <begin position="1604"/>
        <end position="1628"/>
    </location>
</feature>
<feature type="domain" description="EGF-like" evidence="30">
    <location>
        <begin position="1148"/>
        <end position="1183"/>
    </location>
</feature>
<dbReference type="GO" id="GO:0005783">
    <property type="term" value="C:endoplasmic reticulum"/>
    <property type="evidence" value="ECO:0007669"/>
    <property type="project" value="UniProtKB-ARBA"/>
</dbReference>
<evidence type="ECO:0000256" key="10">
    <source>
        <dbReference type="ARBA" id="ARBA00022782"/>
    </source>
</evidence>
<dbReference type="InterPro" id="IPR010660">
    <property type="entry name" value="Notch_NOD_dom"/>
</dbReference>
<dbReference type="GO" id="GO:0005509">
    <property type="term" value="F:calcium ion binding"/>
    <property type="evidence" value="ECO:0007669"/>
    <property type="project" value="InterPro"/>
</dbReference>
<evidence type="ECO:0000256" key="12">
    <source>
        <dbReference type="ARBA" id="ARBA00022989"/>
    </source>
</evidence>
<dbReference type="InterPro" id="IPR000800">
    <property type="entry name" value="Notch_dom"/>
</dbReference>
<dbReference type="PROSITE" id="PS50026">
    <property type="entry name" value="EGF_3"/>
    <property type="match status" value="24"/>
</dbReference>
<evidence type="ECO:0000256" key="27">
    <source>
        <dbReference type="PROSITE-ProRule" id="PRU00023"/>
    </source>
</evidence>
<feature type="disulfide bond" evidence="26">
    <location>
        <begin position="496"/>
        <end position="512"/>
    </location>
</feature>
<feature type="domain" description="LNR" evidence="31">
    <location>
        <begin position="1506"/>
        <end position="1550"/>
    </location>
</feature>
<feature type="disulfide bond" evidence="28">
    <location>
        <begin position="320"/>
        <end position="329"/>
    </location>
</feature>
<feature type="disulfide bond" evidence="28">
    <location>
        <begin position="998"/>
        <end position="1007"/>
    </location>
</feature>
<feature type="domain" description="EGF-like" evidence="30">
    <location>
        <begin position="1099"/>
        <end position="1135"/>
    </location>
</feature>
<feature type="disulfide bond" evidence="26">
    <location>
        <begin position="544"/>
        <end position="559"/>
    </location>
</feature>
<dbReference type="FunFam" id="2.10.25.10:FF:000541">
    <property type="entry name" value="Notch homolog 4, [Drosophila]"/>
    <property type="match status" value="1"/>
</dbReference>
<keyword evidence="11" id="KW-0914">Notch signaling pathway</keyword>
<keyword evidence="25" id="KW-0106">Calcium</keyword>
<dbReference type="PROSITE" id="PS00010">
    <property type="entry name" value="ASX_HYDROXYL"/>
    <property type="match status" value="9"/>
</dbReference>
<dbReference type="SMART" id="SM00181">
    <property type="entry name" value="EGF"/>
    <property type="match status" value="25"/>
</dbReference>
<dbReference type="InterPro" id="IPR036770">
    <property type="entry name" value="Ankyrin_rpt-contain_sf"/>
</dbReference>
<feature type="disulfide bond" evidence="26 28">
    <location>
        <begin position="561"/>
        <end position="570"/>
    </location>
</feature>
<evidence type="ECO:0000259" key="31">
    <source>
        <dbReference type="PROSITE" id="PS50258"/>
    </source>
</evidence>
<dbReference type="Gene3D" id="3.30.300.320">
    <property type="match status" value="1"/>
</dbReference>
<dbReference type="PIRSF" id="PIRSF002279">
    <property type="entry name" value="Notch"/>
    <property type="match status" value="1"/>
</dbReference>
<feature type="domain" description="EGF-like" evidence="30">
    <location>
        <begin position="1185"/>
        <end position="1221"/>
    </location>
</feature>
<keyword evidence="18" id="KW-0804">Transcription</keyword>
<keyword evidence="8" id="KW-0732">Signal</keyword>
<dbReference type="Pfam" id="PF00008">
    <property type="entry name" value="EGF"/>
    <property type="match status" value="9"/>
</dbReference>
<keyword evidence="14 27" id="KW-0040">ANK repeat</keyword>
<feature type="domain" description="EGF-like" evidence="30">
    <location>
        <begin position="674"/>
        <end position="710"/>
    </location>
</feature>
<evidence type="ECO:0000256" key="26">
    <source>
        <dbReference type="PIRSR" id="PIRSR002279-2"/>
    </source>
</evidence>
<dbReference type="FunFam" id="2.10.25.10:FF:000054">
    <property type="entry name" value="Slit guidance ligand 2"/>
    <property type="match status" value="1"/>
</dbReference>
<feature type="domain" description="EGF-like" evidence="30">
    <location>
        <begin position="144"/>
        <end position="180"/>
    </location>
</feature>
<dbReference type="FunFam" id="2.10.25.10:FF:000260">
    <property type="entry name" value="Notch receptor 4"/>
    <property type="match status" value="1"/>
</dbReference>
<feature type="domain" description="EGF-like" evidence="30">
    <location>
        <begin position="1057"/>
        <end position="1097"/>
    </location>
</feature>
<feature type="disulfide bond" evidence="28">
    <location>
        <begin position="1371"/>
        <end position="1380"/>
    </location>
</feature>
<dbReference type="PROSITE" id="PS01187">
    <property type="entry name" value="EGF_CA"/>
    <property type="match status" value="4"/>
</dbReference>
<dbReference type="PANTHER" id="PTHR45836:SF23">
    <property type="entry name" value="NEUROGENIC LOCUS NOTCH HOMOLOG PROTEIN 1"/>
    <property type="match status" value="1"/>
</dbReference>
<dbReference type="FunFam" id="2.10.25.10:FF:000109">
    <property type="entry name" value="Notch homolog 4, [Drosophila]"/>
    <property type="match status" value="3"/>
</dbReference>
<evidence type="ECO:0000256" key="23">
    <source>
        <dbReference type="ARBA" id="ARBA00063360"/>
    </source>
</evidence>
<feature type="domain" description="EGF-like" evidence="30">
    <location>
        <begin position="492"/>
        <end position="533"/>
    </location>
</feature>
<dbReference type="GO" id="GO:0007219">
    <property type="term" value="P:Notch signaling pathway"/>
    <property type="evidence" value="ECO:0007669"/>
    <property type="project" value="UniProtKB-KW"/>
</dbReference>
<dbReference type="GO" id="GO:0043235">
    <property type="term" value="C:receptor complex"/>
    <property type="evidence" value="ECO:0007669"/>
    <property type="project" value="TreeGrafter"/>
</dbReference>
<gene>
    <name evidence="32" type="ORF">HPG69_012755</name>
</gene>
<feature type="repeat" description="ANK" evidence="27">
    <location>
        <begin position="1921"/>
        <end position="1943"/>
    </location>
</feature>
<feature type="disulfide bond" evidence="28">
    <location>
        <begin position="210"/>
        <end position="219"/>
    </location>
</feature>
<dbReference type="Proteomes" id="UP000551758">
    <property type="component" value="Unassembled WGS sequence"/>
</dbReference>
<dbReference type="FunFam" id="2.10.25.10:FF:000136">
    <property type="entry name" value="Neurogenic locus notch 1"/>
    <property type="match status" value="1"/>
</dbReference>
<dbReference type="FunFam" id="1.25.40.20:FF:000152">
    <property type="entry name" value="neurogenic locus notch homolog protein 4"/>
    <property type="match status" value="1"/>
</dbReference>
<dbReference type="InterPro" id="IPR000152">
    <property type="entry name" value="EGF-type_Asp/Asn_hydroxyl_site"/>
</dbReference>
<dbReference type="InterPro" id="IPR035993">
    <property type="entry name" value="Notch-like_dom_sf"/>
</dbReference>
<feature type="disulfide bond" evidence="28">
    <location>
        <begin position="1087"/>
        <end position="1096"/>
    </location>
</feature>
<dbReference type="InterPro" id="IPR011656">
    <property type="entry name" value="Notch_NODP_dom"/>
</dbReference>
<dbReference type="FunFam" id="2.10.25.10:FF:000723">
    <property type="entry name" value="neurogenic locus notch homolog protein 4 isoform X1"/>
    <property type="match status" value="1"/>
</dbReference>
<evidence type="ECO:0000256" key="24">
    <source>
        <dbReference type="ARBA" id="ARBA00073604"/>
    </source>
</evidence>
<dbReference type="SMART" id="SM00004">
    <property type="entry name" value="NL"/>
    <property type="match status" value="3"/>
</dbReference>
<comment type="caution">
    <text evidence="32">The sequence shown here is derived from an EMBL/GenBank/DDBJ whole genome shotgun (WGS) entry which is preliminary data.</text>
</comment>
<dbReference type="GO" id="GO:0009986">
    <property type="term" value="C:cell surface"/>
    <property type="evidence" value="ECO:0007669"/>
    <property type="project" value="TreeGrafter"/>
</dbReference>
<evidence type="ECO:0000256" key="14">
    <source>
        <dbReference type="ARBA" id="ARBA00023043"/>
    </source>
</evidence>
<dbReference type="PROSITE" id="PS50088">
    <property type="entry name" value="ANK_REPEAT"/>
    <property type="match status" value="5"/>
</dbReference>
<feature type="region of interest" description="Disordered" evidence="29">
    <location>
        <begin position="841"/>
        <end position="878"/>
    </location>
</feature>
<feature type="domain" description="EGF-like" evidence="30">
    <location>
        <begin position="1261"/>
        <end position="1299"/>
    </location>
</feature>
<feature type="disulfide bond" evidence="28">
    <location>
        <begin position="461"/>
        <end position="478"/>
    </location>
</feature>
<evidence type="ECO:0000256" key="3">
    <source>
        <dbReference type="ARBA" id="ARBA00005847"/>
    </source>
</evidence>
<dbReference type="InterPro" id="IPR049883">
    <property type="entry name" value="NOTCH1_EGF-like"/>
</dbReference>
<evidence type="ECO:0000256" key="28">
    <source>
        <dbReference type="PROSITE-ProRule" id="PRU00076"/>
    </source>
</evidence>
<dbReference type="GO" id="GO:0007411">
    <property type="term" value="P:axon guidance"/>
    <property type="evidence" value="ECO:0007669"/>
    <property type="project" value="TreeGrafter"/>
</dbReference>
<dbReference type="Pfam" id="PF00066">
    <property type="entry name" value="Notch"/>
    <property type="match status" value="3"/>
</dbReference>
<dbReference type="InterPro" id="IPR008297">
    <property type="entry name" value="Notch"/>
</dbReference>
<keyword evidence="12" id="KW-1133">Transmembrane helix</keyword>
<feature type="domain" description="EGF-like" evidence="30">
    <location>
        <begin position="332"/>
        <end position="371"/>
    </location>
</feature>
<dbReference type="PROSITE" id="PS01186">
    <property type="entry name" value="EGF_2"/>
    <property type="match status" value="15"/>
</dbReference>
<dbReference type="FunFam" id="2.10.25.10:FF:000080">
    <property type="entry name" value="Neurogenic locus notch 1"/>
    <property type="match status" value="1"/>
</dbReference>
<evidence type="ECO:0000256" key="15">
    <source>
        <dbReference type="ARBA" id="ARBA00023136"/>
    </source>
</evidence>
<dbReference type="FunFam" id="2.10.25.10:FF:000327">
    <property type="entry name" value="neurogenic locus notch homolog protein 4"/>
    <property type="match status" value="1"/>
</dbReference>
<feature type="binding site" evidence="25">
    <location>
        <position position="515"/>
    </location>
    <ligand>
        <name>Ca(2+)</name>
        <dbReference type="ChEBI" id="CHEBI:29108"/>
        <label>1</label>
    </ligand>
</feature>
<feature type="compositionally biased region" description="Basic residues" evidence="29">
    <location>
        <begin position="1744"/>
        <end position="1757"/>
    </location>
</feature>
<feature type="repeat" description="ANK" evidence="27">
    <location>
        <begin position="1955"/>
        <end position="1987"/>
    </location>
</feature>
<dbReference type="GO" id="GO:0005886">
    <property type="term" value="C:plasma membrane"/>
    <property type="evidence" value="ECO:0007669"/>
    <property type="project" value="UniProtKB-SubCell"/>
</dbReference>
<feature type="domain" description="EGF-like" evidence="30">
    <location>
        <begin position="881"/>
        <end position="917"/>
    </location>
</feature>
<feature type="disulfide bond" evidence="28">
    <location>
        <begin position="1330"/>
        <end position="1339"/>
    </location>
</feature>
<feature type="repeat" description="ANK" evidence="27">
    <location>
        <begin position="1988"/>
        <end position="2020"/>
    </location>
</feature>
<feature type="domain" description="EGF-like" evidence="30">
    <location>
        <begin position="1223"/>
        <end position="1259"/>
    </location>
</feature>
<dbReference type="PRINTS" id="PR01452">
    <property type="entry name" value="LNOTCHREPEAT"/>
</dbReference>
<dbReference type="InterPro" id="IPR022355">
    <property type="entry name" value="Notch_4"/>
</dbReference>
<dbReference type="FunFam" id="3.30.300.320:FF:000001">
    <property type="entry name" value="Neurogenic locus notch 1"/>
    <property type="match status" value="1"/>
</dbReference>
<dbReference type="CDD" id="cd21705">
    <property type="entry name" value="JMTM_Notch4"/>
    <property type="match status" value="1"/>
</dbReference>
<keyword evidence="10" id="KW-0221">Differentiation</keyword>
<evidence type="ECO:0000256" key="13">
    <source>
        <dbReference type="ARBA" id="ARBA00023015"/>
    </source>
</evidence>
<dbReference type="FunFam" id="2.10.25.10:FF:000060">
    <property type="entry name" value="Neurogenic locus notch protein 1"/>
    <property type="match status" value="1"/>
</dbReference>
<feature type="domain" description="LNR" evidence="31">
    <location>
        <begin position="1469"/>
        <end position="1505"/>
    </location>
</feature>
<evidence type="ECO:0000256" key="21">
    <source>
        <dbReference type="ARBA" id="ARBA00023242"/>
    </source>
</evidence>
<dbReference type="SUPFAM" id="SSF90193">
    <property type="entry name" value="Notch domain"/>
    <property type="match status" value="2"/>
</dbReference>
<feature type="disulfide bond" evidence="28">
    <location>
        <begin position="1211"/>
        <end position="1220"/>
    </location>
</feature>
<evidence type="ECO:0000256" key="20">
    <source>
        <dbReference type="ARBA" id="ARBA00023180"/>
    </source>
</evidence>
<dbReference type="SMART" id="SM00248">
    <property type="entry name" value="ANK"/>
    <property type="match status" value="5"/>
</dbReference>
<evidence type="ECO:0000256" key="17">
    <source>
        <dbReference type="ARBA" id="ARBA00023159"/>
    </source>
</evidence>
<feature type="binding site" evidence="25">
    <location>
        <position position="552"/>
    </location>
    <ligand>
        <name>Ca(2+)</name>
        <dbReference type="ChEBI" id="CHEBI:29108"/>
        <label>2</label>
    </ligand>
</feature>
<comment type="similarity">
    <text evidence="3">Belongs to the NOTCH family.</text>
</comment>